<dbReference type="InterPro" id="IPR023574">
    <property type="entry name" value="Ribosomal_uL4_dom_sf"/>
</dbReference>
<sequence length="412" mass="44881">MASRSLLASLMQGPASAGSSRVALTAASRVGPSLVRHAHSHHLILDPKRDVVVDGKIVNPISPIAFSPKPPYAPLFPIYTPLSSITPTVPPAQAAETIVPLPRDIFGVPLRKDILHQCVVHHMTLLRQGTASSLRRDEVRGSGKKLRPQKGTGKARVGDSGSGIRVGGGSIHGPKPRDWSTDLTRKTRQLGFKIALSQRMREGRLRVVDSQGLVMDDWLVPAKRVVKPGKPANMVQAASKSAHIGNRLKELGYKKALFLHSPFAVPPSNLLPRSISNISSMRLASISSISTLDILKTHELVFDMPALEWLIAKVRQFDEAAYSAQFDGNAMVMRRRALGLSDFPEDGQPDESKEMLRQLEAQLGGEGEGDMTEFGLGQPAGERLSLEEEQEMKRRADWLLRVLPDGQSPSTA</sequence>
<dbReference type="PANTHER" id="PTHR10746">
    <property type="entry name" value="50S RIBOSOMAL PROTEIN L4"/>
    <property type="match status" value="1"/>
</dbReference>
<evidence type="ECO:0000256" key="1">
    <source>
        <dbReference type="ARBA" id="ARBA00010528"/>
    </source>
</evidence>
<feature type="region of interest" description="Disordered" evidence="5">
    <location>
        <begin position="130"/>
        <end position="180"/>
    </location>
</feature>
<name>A0A0F7SL10_PHARH</name>
<dbReference type="PANTHER" id="PTHR10746:SF6">
    <property type="entry name" value="LARGE RIBOSOMAL SUBUNIT PROTEIN UL4M"/>
    <property type="match status" value="1"/>
</dbReference>
<dbReference type="InterPro" id="IPR013005">
    <property type="entry name" value="Ribosomal_uL4-like"/>
</dbReference>
<reference evidence="6" key="1">
    <citation type="submission" date="2014-08" db="EMBL/GenBank/DDBJ databases">
        <authorList>
            <person name="Sharma Rahul"/>
            <person name="Thines Marco"/>
        </authorList>
    </citation>
    <scope>NUCLEOTIDE SEQUENCE</scope>
</reference>
<evidence type="ECO:0000256" key="4">
    <source>
        <dbReference type="ARBA" id="ARBA00040565"/>
    </source>
</evidence>
<evidence type="ECO:0000256" key="5">
    <source>
        <dbReference type="SAM" id="MobiDB-lite"/>
    </source>
</evidence>
<dbReference type="InterPro" id="IPR002136">
    <property type="entry name" value="Ribosomal_uL4"/>
</dbReference>
<evidence type="ECO:0000256" key="3">
    <source>
        <dbReference type="ARBA" id="ARBA00023274"/>
    </source>
</evidence>
<evidence type="ECO:0000256" key="2">
    <source>
        <dbReference type="ARBA" id="ARBA00022980"/>
    </source>
</evidence>
<feature type="compositionally biased region" description="Gly residues" evidence="5">
    <location>
        <begin position="160"/>
        <end position="171"/>
    </location>
</feature>
<accession>A0A0F7SL10</accession>
<comment type="similarity">
    <text evidence="1">Belongs to the universal ribosomal protein uL4 family.</text>
</comment>
<feature type="region of interest" description="Disordered" evidence="5">
    <location>
        <begin position="363"/>
        <end position="390"/>
    </location>
</feature>
<dbReference type="AlphaFoldDB" id="A0A0F7SL10"/>
<keyword evidence="3" id="KW-0687">Ribonucleoprotein</keyword>
<dbReference type="Pfam" id="PF00573">
    <property type="entry name" value="Ribosomal_L4"/>
    <property type="match status" value="1"/>
</dbReference>
<dbReference type="GO" id="GO:1990904">
    <property type="term" value="C:ribonucleoprotein complex"/>
    <property type="evidence" value="ECO:0007669"/>
    <property type="project" value="UniProtKB-KW"/>
</dbReference>
<evidence type="ECO:0000313" key="6">
    <source>
        <dbReference type="EMBL" id="CED82086.1"/>
    </source>
</evidence>
<dbReference type="GO" id="GO:0005840">
    <property type="term" value="C:ribosome"/>
    <property type="evidence" value="ECO:0007669"/>
    <property type="project" value="UniProtKB-KW"/>
</dbReference>
<dbReference type="SUPFAM" id="SSF52166">
    <property type="entry name" value="Ribosomal protein L4"/>
    <property type="match status" value="1"/>
</dbReference>
<organism evidence="6">
    <name type="scientific">Phaffia rhodozyma</name>
    <name type="common">Yeast</name>
    <name type="synonym">Xanthophyllomyces dendrorhous</name>
    <dbReference type="NCBI Taxonomy" id="264483"/>
    <lineage>
        <taxon>Eukaryota</taxon>
        <taxon>Fungi</taxon>
        <taxon>Dikarya</taxon>
        <taxon>Basidiomycota</taxon>
        <taxon>Agaricomycotina</taxon>
        <taxon>Tremellomycetes</taxon>
        <taxon>Cystofilobasidiales</taxon>
        <taxon>Mrakiaceae</taxon>
        <taxon>Phaffia</taxon>
    </lineage>
</organism>
<protein>
    <recommendedName>
        <fullName evidence="4">Large ribosomal subunit protein uL4m</fullName>
    </recommendedName>
</protein>
<dbReference type="EMBL" id="LN483124">
    <property type="protein sequence ID" value="CED82086.1"/>
    <property type="molecule type" value="Genomic_DNA"/>
</dbReference>
<dbReference type="GO" id="GO:0006412">
    <property type="term" value="P:translation"/>
    <property type="evidence" value="ECO:0007669"/>
    <property type="project" value="InterPro"/>
</dbReference>
<proteinExistence type="inferred from homology"/>
<keyword evidence="2 6" id="KW-0689">Ribosomal protein</keyword>
<dbReference type="Gene3D" id="3.40.1370.10">
    <property type="match status" value="1"/>
</dbReference>
<dbReference type="GO" id="GO:0003735">
    <property type="term" value="F:structural constituent of ribosome"/>
    <property type="evidence" value="ECO:0007669"/>
    <property type="project" value="InterPro"/>
</dbReference>